<dbReference type="InterPro" id="IPR047198">
    <property type="entry name" value="DDP-like_NUDIX"/>
</dbReference>
<evidence type="ECO:0000313" key="7">
    <source>
        <dbReference type="Proteomes" id="UP000254701"/>
    </source>
</evidence>
<evidence type="ECO:0000259" key="5">
    <source>
        <dbReference type="PROSITE" id="PS51462"/>
    </source>
</evidence>
<dbReference type="Gene3D" id="3.90.79.10">
    <property type="entry name" value="Nucleoside Triphosphate Pyrophosphohydrolase"/>
    <property type="match status" value="1"/>
</dbReference>
<dbReference type="InterPro" id="IPR015797">
    <property type="entry name" value="NUDIX_hydrolase-like_dom_sf"/>
</dbReference>
<dbReference type="GO" id="GO:0005737">
    <property type="term" value="C:cytoplasm"/>
    <property type="evidence" value="ECO:0007669"/>
    <property type="project" value="TreeGrafter"/>
</dbReference>
<comment type="cofactor">
    <cofactor evidence="1">
        <name>Mg(2+)</name>
        <dbReference type="ChEBI" id="CHEBI:18420"/>
    </cofactor>
</comment>
<dbReference type="OrthoDB" id="7066910at2"/>
<dbReference type="GO" id="GO:0046872">
    <property type="term" value="F:metal ion binding"/>
    <property type="evidence" value="ECO:0007669"/>
    <property type="project" value="UniProtKB-KW"/>
</dbReference>
<gene>
    <name evidence="6" type="ORF">NCTC10684_03534</name>
</gene>
<dbReference type="PROSITE" id="PS51462">
    <property type="entry name" value="NUDIX"/>
    <property type="match status" value="1"/>
</dbReference>
<dbReference type="AlphaFoldDB" id="A0A380WN57"/>
<dbReference type="InterPro" id="IPR000086">
    <property type="entry name" value="NUDIX_hydrolase_dom"/>
</dbReference>
<evidence type="ECO:0000313" key="6">
    <source>
        <dbReference type="EMBL" id="SUU90280.1"/>
    </source>
</evidence>
<feature type="domain" description="Nudix hydrolase" evidence="5">
    <location>
        <begin position="23"/>
        <end position="155"/>
    </location>
</feature>
<sequence>MLMKPVYHNHLVERIRRLFGAPACRLQVAALPWHRISTGIEIMLITSRDTGRWVLPKGWPEPAERLCETAAREASEEAGLSGSVDTHEAGRYFYLKELSSGEQVACEVLVYPLEVRKVAEKWKERRQRTRKWVSPGEAARMVNEPDLCRLIASFGAAHGKFAA</sequence>
<dbReference type="CDD" id="cd04666">
    <property type="entry name" value="NUDIX_DIPP2_like_Nudt4"/>
    <property type="match status" value="1"/>
</dbReference>
<dbReference type="RefSeq" id="WP_115732303.1">
    <property type="nucleotide sequence ID" value="NZ_BAAAVY010000002.1"/>
</dbReference>
<evidence type="ECO:0000256" key="4">
    <source>
        <dbReference type="ARBA" id="ARBA00022842"/>
    </source>
</evidence>
<dbReference type="GO" id="GO:0016462">
    <property type="term" value="F:pyrophosphatase activity"/>
    <property type="evidence" value="ECO:0007669"/>
    <property type="project" value="InterPro"/>
</dbReference>
<proteinExistence type="predicted"/>
<dbReference type="InterPro" id="IPR020084">
    <property type="entry name" value="NUDIX_hydrolase_CS"/>
</dbReference>
<name>A0A380WN57_AMIAI</name>
<dbReference type="EMBL" id="UFSM01000001">
    <property type="protein sequence ID" value="SUU90280.1"/>
    <property type="molecule type" value="Genomic_DNA"/>
</dbReference>
<dbReference type="PANTHER" id="PTHR12629:SF0">
    <property type="entry name" value="DIPHOSPHOINOSITOL-POLYPHOSPHATE DIPHOSPHATASE"/>
    <property type="match status" value="1"/>
</dbReference>
<keyword evidence="3" id="KW-0378">Hydrolase</keyword>
<protein>
    <submittedName>
        <fullName evidence="6">NUDIX domain</fullName>
    </submittedName>
</protein>
<reference evidence="6 7" key="1">
    <citation type="submission" date="2018-06" db="EMBL/GenBank/DDBJ databases">
        <authorList>
            <consortium name="Pathogen Informatics"/>
            <person name="Doyle S."/>
        </authorList>
    </citation>
    <scope>NUCLEOTIDE SEQUENCE [LARGE SCALE GENOMIC DNA]</scope>
    <source>
        <strain evidence="6 7">NCTC10684</strain>
    </source>
</reference>
<dbReference type="SUPFAM" id="SSF55811">
    <property type="entry name" value="Nudix"/>
    <property type="match status" value="1"/>
</dbReference>
<organism evidence="6 7">
    <name type="scientific">Aminobacter aminovorans</name>
    <name type="common">Chelatobacter heintzii</name>
    <dbReference type="NCBI Taxonomy" id="83263"/>
    <lineage>
        <taxon>Bacteria</taxon>
        <taxon>Pseudomonadati</taxon>
        <taxon>Pseudomonadota</taxon>
        <taxon>Alphaproteobacteria</taxon>
        <taxon>Hyphomicrobiales</taxon>
        <taxon>Phyllobacteriaceae</taxon>
        <taxon>Aminobacter</taxon>
    </lineage>
</organism>
<keyword evidence="2" id="KW-0479">Metal-binding</keyword>
<dbReference type="Proteomes" id="UP000254701">
    <property type="component" value="Unassembled WGS sequence"/>
</dbReference>
<dbReference type="Pfam" id="PF00293">
    <property type="entry name" value="NUDIX"/>
    <property type="match status" value="1"/>
</dbReference>
<evidence type="ECO:0000256" key="3">
    <source>
        <dbReference type="ARBA" id="ARBA00022801"/>
    </source>
</evidence>
<dbReference type="PANTHER" id="PTHR12629">
    <property type="entry name" value="DIPHOSPHOINOSITOL POLYPHOSPHATE PHOSPHOHYDROLASE"/>
    <property type="match status" value="1"/>
</dbReference>
<evidence type="ECO:0000256" key="1">
    <source>
        <dbReference type="ARBA" id="ARBA00001946"/>
    </source>
</evidence>
<evidence type="ECO:0000256" key="2">
    <source>
        <dbReference type="ARBA" id="ARBA00022723"/>
    </source>
</evidence>
<keyword evidence="4" id="KW-0460">Magnesium</keyword>
<accession>A0A380WN57</accession>
<dbReference type="PROSITE" id="PS00893">
    <property type="entry name" value="NUDIX_BOX"/>
    <property type="match status" value="1"/>
</dbReference>